<keyword evidence="3" id="KW-0444">Lipid biosynthesis</keyword>
<dbReference type="NCBIfam" id="NF002150">
    <property type="entry name" value="PRK00982.1-4"/>
    <property type="match status" value="1"/>
</dbReference>
<dbReference type="InterPro" id="IPR003231">
    <property type="entry name" value="ACP"/>
</dbReference>
<dbReference type="PANTHER" id="PTHR46153:SF2">
    <property type="entry name" value="ACYL CARRIER PROTEIN"/>
    <property type="match status" value="1"/>
</dbReference>
<evidence type="ECO:0000313" key="5">
    <source>
        <dbReference type="EMBL" id="MBI6872872.1"/>
    </source>
</evidence>
<keyword evidence="3" id="KW-0443">Lipid metabolism</keyword>
<dbReference type="HAMAP" id="MF_01217">
    <property type="entry name" value="Acyl_carrier"/>
    <property type="match status" value="1"/>
</dbReference>
<keyword evidence="1 3" id="KW-0596">Phosphopantetheine</keyword>
<evidence type="ECO:0000256" key="2">
    <source>
        <dbReference type="ARBA" id="ARBA00022553"/>
    </source>
</evidence>
<keyword evidence="3" id="KW-0276">Fatty acid metabolism</keyword>
<dbReference type="EMBL" id="JAEEGB010000009">
    <property type="protein sequence ID" value="MBI6872872.1"/>
    <property type="molecule type" value="Genomic_DNA"/>
</dbReference>
<dbReference type="RefSeq" id="WP_211142361.1">
    <property type="nucleotide sequence ID" value="NZ_JAEEGB010000009.1"/>
</dbReference>
<keyword evidence="2 3" id="KW-0597">Phosphoprotein</keyword>
<keyword evidence="6" id="KW-1185">Reference proteome</keyword>
<comment type="pathway">
    <text evidence="3">Lipid metabolism; fatty acid biosynthesis.</text>
</comment>
<accession>A0A934HXM5</accession>
<dbReference type="Pfam" id="PF00550">
    <property type="entry name" value="PP-binding"/>
    <property type="match status" value="1"/>
</dbReference>
<reference evidence="5" key="1">
    <citation type="submission" date="2020-12" db="EMBL/GenBank/DDBJ databases">
        <title>Clostridium thailandense sp. nov., a novel acetogenic bacterium isolated from peat land soil in Thailand.</title>
        <authorList>
            <person name="Chaikitkaew S."/>
            <person name="Birkeland N.K."/>
        </authorList>
    </citation>
    <scope>NUCLEOTIDE SEQUENCE</scope>
    <source>
        <strain evidence="5">DSM 17425</strain>
    </source>
</reference>
<dbReference type="Gene3D" id="1.10.1200.10">
    <property type="entry name" value="ACP-like"/>
    <property type="match status" value="1"/>
</dbReference>
<evidence type="ECO:0000256" key="3">
    <source>
        <dbReference type="HAMAP-Rule" id="MF_01217"/>
    </source>
</evidence>
<dbReference type="InterPro" id="IPR009081">
    <property type="entry name" value="PP-bd_ACP"/>
</dbReference>
<evidence type="ECO:0000256" key="1">
    <source>
        <dbReference type="ARBA" id="ARBA00022450"/>
    </source>
</evidence>
<dbReference type="InterPro" id="IPR036736">
    <property type="entry name" value="ACP-like_sf"/>
</dbReference>
<sequence length="72" mass="8306">MVFEKIRRIMAEQLGLNEEDITIDTSFKELGIDSLDLFQIIIEIEEEFGVQIEDAESIKTVEEAVSFVEKKI</sequence>
<dbReference type="PANTHER" id="PTHR46153">
    <property type="entry name" value="ACYL CARRIER PROTEIN"/>
    <property type="match status" value="1"/>
</dbReference>
<dbReference type="GO" id="GO:0000036">
    <property type="term" value="F:acyl carrier activity"/>
    <property type="evidence" value="ECO:0007669"/>
    <property type="project" value="UniProtKB-UniRule"/>
</dbReference>
<dbReference type="GO" id="GO:0005737">
    <property type="term" value="C:cytoplasm"/>
    <property type="evidence" value="ECO:0007669"/>
    <property type="project" value="UniProtKB-SubCell"/>
</dbReference>
<comment type="function">
    <text evidence="3">Carrier of the growing fatty acid chain in fatty acid biosynthesis.</text>
</comment>
<dbReference type="Proteomes" id="UP000622687">
    <property type="component" value="Unassembled WGS sequence"/>
</dbReference>
<dbReference type="NCBIfam" id="NF002148">
    <property type="entry name" value="PRK00982.1-2"/>
    <property type="match status" value="1"/>
</dbReference>
<dbReference type="PROSITE" id="PS50075">
    <property type="entry name" value="CARRIER"/>
    <property type="match status" value="1"/>
</dbReference>
<dbReference type="InterPro" id="IPR044813">
    <property type="entry name" value="ACP_chloroplastic"/>
</dbReference>
<proteinExistence type="inferred from homology"/>
<gene>
    <name evidence="3" type="primary">acpP</name>
    <name evidence="5" type="ORF">I6U51_09165</name>
</gene>
<evidence type="ECO:0000259" key="4">
    <source>
        <dbReference type="PROSITE" id="PS50075"/>
    </source>
</evidence>
<organism evidence="5 6">
    <name type="scientific">Clostridium aciditolerans</name>
    <dbReference type="NCBI Taxonomy" id="339861"/>
    <lineage>
        <taxon>Bacteria</taxon>
        <taxon>Bacillati</taxon>
        <taxon>Bacillota</taxon>
        <taxon>Clostridia</taxon>
        <taxon>Eubacteriales</taxon>
        <taxon>Clostridiaceae</taxon>
        <taxon>Clostridium</taxon>
    </lineage>
</organism>
<name>A0A934HXM5_9CLOT</name>
<feature type="domain" description="Carrier" evidence="4">
    <location>
        <begin position="1"/>
        <end position="72"/>
    </location>
</feature>
<evidence type="ECO:0000313" key="6">
    <source>
        <dbReference type="Proteomes" id="UP000622687"/>
    </source>
</evidence>
<protein>
    <recommendedName>
        <fullName evidence="3">Acyl carrier protein</fullName>
        <shortName evidence="3">ACP</shortName>
    </recommendedName>
</protein>
<keyword evidence="3" id="KW-0275">Fatty acid biosynthesis</keyword>
<comment type="PTM">
    <text evidence="3">4'-phosphopantetheine is transferred from CoA to a specific serine of apo-ACP by AcpS. This modification is essential for activity because fatty acids are bound in thioester linkage to the sulfhydryl of the prosthetic group.</text>
</comment>
<keyword evidence="3" id="KW-0963">Cytoplasm</keyword>
<dbReference type="AlphaFoldDB" id="A0A934HXM5"/>
<comment type="similarity">
    <text evidence="3">Belongs to the acyl carrier protein (ACP) family.</text>
</comment>
<comment type="subcellular location">
    <subcellularLocation>
        <location evidence="3">Cytoplasm</location>
    </subcellularLocation>
</comment>
<comment type="caution">
    <text evidence="5">The sequence shown here is derived from an EMBL/GenBank/DDBJ whole genome shotgun (WGS) entry which is preliminary data.</text>
</comment>
<dbReference type="SUPFAM" id="SSF47336">
    <property type="entry name" value="ACP-like"/>
    <property type="match status" value="1"/>
</dbReference>
<feature type="modified residue" description="O-(pantetheine 4'-phosphoryl)serine" evidence="3">
    <location>
        <position position="34"/>
    </location>
</feature>